<reference evidence="2" key="1">
    <citation type="journal article" date="2022" name="Int. J. Syst. Evol. Microbiol.">
        <title>Anaeromyxobacter oryzae sp. nov., Anaeromyxobacter diazotrophicus sp. nov. and Anaeromyxobacter paludicola sp. nov., isolated from paddy soils.</title>
        <authorList>
            <person name="Itoh H."/>
            <person name="Xu Z."/>
            <person name="Mise K."/>
            <person name="Masuda Y."/>
            <person name="Ushijima N."/>
            <person name="Hayakawa C."/>
            <person name="Shiratori Y."/>
            <person name="Senoo K."/>
        </authorList>
    </citation>
    <scope>NUCLEOTIDE SEQUENCE [LARGE SCALE GENOMIC DNA]</scope>
    <source>
        <strain evidence="2">Red232</strain>
    </source>
</reference>
<keyword evidence="2" id="KW-1185">Reference proteome</keyword>
<dbReference type="SUPFAM" id="SSF53795">
    <property type="entry name" value="PEP carboxykinase-like"/>
    <property type="match status" value="1"/>
</dbReference>
<dbReference type="RefSeq" id="WP_248354686.1">
    <property type="nucleotide sequence ID" value="NZ_AP025591.1"/>
</dbReference>
<protein>
    <recommendedName>
        <fullName evidence="3">Hpr(Ser) kinase/phosphatase</fullName>
    </recommendedName>
</protein>
<evidence type="ECO:0008006" key="3">
    <source>
        <dbReference type="Google" id="ProtNLM"/>
    </source>
</evidence>
<proteinExistence type="predicted"/>
<evidence type="ECO:0000313" key="1">
    <source>
        <dbReference type="EMBL" id="BDG05659.1"/>
    </source>
</evidence>
<dbReference type="EMBL" id="AP025591">
    <property type="protein sequence ID" value="BDG05659.1"/>
    <property type="molecule type" value="Genomic_DNA"/>
</dbReference>
<name>A0ABN6MXH2_9BACT</name>
<dbReference type="Proteomes" id="UP001162891">
    <property type="component" value="Chromosome"/>
</dbReference>
<dbReference type="Gene3D" id="3.40.50.300">
    <property type="entry name" value="P-loop containing nucleotide triphosphate hydrolases"/>
    <property type="match status" value="1"/>
</dbReference>
<organism evidence="1 2">
    <name type="scientific">Anaeromyxobacter oryzae</name>
    <dbReference type="NCBI Taxonomy" id="2918170"/>
    <lineage>
        <taxon>Bacteria</taxon>
        <taxon>Pseudomonadati</taxon>
        <taxon>Myxococcota</taxon>
        <taxon>Myxococcia</taxon>
        <taxon>Myxococcales</taxon>
        <taxon>Cystobacterineae</taxon>
        <taxon>Anaeromyxobacteraceae</taxon>
        <taxon>Anaeromyxobacter</taxon>
    </lineage>
</organism>
<evidence type="ECO:0000313" key="2">
    <source>
        <dbReference type="Proteomes" id="UP001162891"/>
    </source>
</evidence>
<sequence>MSPPAFDVGGVKVEVDAALAAGALLGGFPPASPGPPALVLAVAPDPLPPQDPGAVPSFFHETLRCSVRHGSFRVRDGASVLTVAADGRRIEVAGPTTDGVSELAVLVAVVVALRHHGLFHLHAAALEGGDGPRVLVVGTSGAGKTTLALALAAAGLTPLGDDAVLLTRRGGPLRVVGFPRPFHVGARTAAAFPALAPHLGAPGREGKRPLDARAALGAHPSGAMRSPDLLLLPEITADDETQVEPAGSAEAFGALLESGALLVADGMPEVAEHLAVLRAVADGARTVRVRLGGDVLSAPAACARRLLAAAGRARRCAHGR</sequence>
<accession>A0ABN6MXH2</accession>
<gene>
    <name evidence="1" type="ORF">AMOR_46550</name>
</gene>
<dbReference type="InterPro" id="IPR027417">
    <property type="entry name" value="P-loop_NTPase"/>
</dbReference>